<dbReference type="EMBL" id="CP029354">
    <property type="protein sequence ID" value="AWK88348.1"/>
    <property type="molecule type" value="Genomic_DNA"/>
</dbReference>
<protein>
    <recommendedName>
        <fullName evidence="4">DUF3299 domain-containing protein</fullName>
    </recommendedName>
</protein>
<dbReference type="KEGG" id="azz:DEW08_19860"/>
<dbReference type="Proteomes" id="UP000245629">
    <property type="component" value="Chromosome 3"/>
</dbReference>
<name>A0A2S2CV38_9PROT</name>
<proteinExistence type="predicted"/>
<evidence type="ECO:0008006" key="4">
    <source>
        <dbReference type="Google" id="ProtNLM"/>
    </source>
</evidence>
<organism evidence="2 3">
    <name type="scientific">Azospirillum thermophilum</name>
    <dbReference type="NCBI Taxonomy" id="2202148"/>
    <lineage>
        <taxon>Bacteria</taxon>
        <taxon>Pseudomonadati</taxon>
        <taxon>Pseudomonadota</taxon>
        <taxon>Alphaproteobacteria</taxon>
        <taxon>Rhodospirillales</taxon>
        <taxon>Azospirillaceae</taxon>
        <taxon>Azospirillum</taxon>
    </lineage>
</organism>
<reference evidence="3" key="1">
    <citation type="submission" date="2018-05" db="EMBL/GenBank/DDBJ databases">
        <title>Azospirillum thermophila sp. nov., a novel isolated from hot spring.</title>
        <authorList>
            <person name="Zhao Z."/>
        </authorList>
    </citation>
    <scope>NUCLEOTIDE SEQUENCE [LARGE SCALE GENOMIC DNA]</scope>
    <source>
        <strain evidence="3">CFH 70021</strain>
    </source>
</reference>
<dbReference type="AlphaFoldDB" id="A0A2S2CV38"/>
<keyword evidence="1" id="KW-0732">Signal</keyword>
<gene>
    <name evidence="2" type="ORF">DEW08_19860</name>
</gene>
<evidence type="ECO:0000313" key="2">
    <source>
        <dbReference type="EMBL" id="AWK88348.1"/>
    </source>
</evidence>
<dbReference type="RefSeq" id="WP_109330531.1">
    <property type="nucleotide sequence ID" value="NZ_CP029354.1"/>
</dbReference>
<keyword evidence="3" id="KW-1185">Reference proteome</keyword>
<evidence type="ECO:0000256" key="1">
    <source>
        <dbReference type="SAM" id="SignalP"/>
    </source>
</evidence>
<feature type="signal peptide" evidence="1">
    <location>
        <begin position="1"/>
        <end position="26"/>
    </location>
</feature>
<accession>A0A2S2CV38</accession>
<dbReference type="OrthoDB" id="2583024at2"/>
<evidence type="ECO:0000313" key="3">
    <source>
        <dbReference type="Proteomes" id="UP000245629"/>
    </source>
</evidence>
<feature type="chain" id="PRO_5015541174" description="DUF3299 domain-containing protein" evidence="1">
    <location>
        <begin position="27"/>
        <end position="151"/>
    </location>
</feature>
<sequence>MIGRRAVLGGLAVPLLAALPAGGAGAAEGARLRFDDLYVGDGILGMEFSPRTKELAGRRVTMRGYMAPPLKAEASFFVLTRNPVDLCPFCNSDADWPVDIVVVYPGREAEFVRNSVPIDVSGTLQVGPYRDPASGFHSRLRLTDAAFRALN</sequence>